<comment type="caution">
    <text evidence="2">The sequence shown here is derived from an EMBL/GenBank/DDBJ whole genome shotgun (WGS) entry which is preliminary data.</text>
</comment>
<accession>A0AAD4D495</accession>
<dbReference type="EMBL" id="JAAAIL010001788">
    <property type="protein sequence ID" value="KAG0265041.1"/>
    <property type="molecule type" value="Genomic_DNA"/>
</dbReference>
<gene>
    <name evidence="2" type="ORF">BGZ95_003437</name>
</gene>
<feature type="compositionally biased region" description="Polar residues" evidence="1">
    <location>
        <begin position="273"/>
        <end position="296"/>
    </location>
</feature>
<sequence length="296" mass="31345">MNTRPRSQSQAVYSSTYVPPPTTTTTNSSQTTTTPQFSGSSSNNSANSGLEPGSDMQPRLQNWRPPTHKSKLSKQYMPTEDSDEESSSQQQTGAGGGERTSAGRRSKYMSGAPLELNTGPRHEETRVSLGKRISSFFRGSNSKATNSAPPVSALTQSLSSAAAAAASGEDSPTSRSTTSSLAPIDELTPPDRVANSLYMHHRSQSSPDNVGRTSFNQNYASTGAMEDSRLRTARDSGFEEAGGGKGHRRHSSSIAPPAATATTRTKGGALGTSSPQLQPYLSTTENQRSSIHGRNE</sequence>
<evidence type="ECO:0000313" key="2">
    <source>
        <dbReference type="EMBL" id="KAG0265041.1"/>
    </source>
</evidence>
<feature type="compositionally biased region" description="Polar residues" evidence="1">
    <location>
        <begin position="204"/>
        <end position="221"/>
    </location>
</feature>
<organism evidence="2 3">
    <name type="scientific">Linnemannia exigua</name>
    <dbReference type="NCBI Taxonomy" id="604196"/>
    <lineage>
        <taxon>Eukaryota</taxon>
        <taxon>Fungi</taxon>
        <taxon>Fungi incertae sedis</taxon>
        <taxon>Mucoromycota</taxon>
        <taxon>Mortierellomycotina</taxon>
        <taxon>Mortierellomycetes</taxon>
        <taxon>Mortierellales</taxon>
        <taxon>Mortierellaceae</taxon>
        <taxon>Linnemannia</taxon>
    </lineage>
</organism>
<feature type="compositionally biased region" description="Basic and acidic residues" evidence="1">
    <location>
        <begin position="226"/>
        <end position="237"/>
    </location>
</feature>
<evidence type="ECO:0000256" key="1">
    <source>
        <dbReference type="SAM" id="MobiDB-lite"/>
    </source>
</evidence>
<feature type="compositionally biased region" description="Polar residues" evidence="1">
    <location>
        <begin position="137"/>
        <end position="149"/>
    </location>
</feature>
<dbReference type="AlphaFoldDB" id="A0AAD4D495"/>
<feature type="compositionally biased region" description="Low complexity" evidence="1">
    <location>
        <begin position="252"/>
        <end position="267"/>
    </location>
</feature>
<protein>
    <submittedName>
        <fullName evidence="2">Uncharacterized protein</fullName>
    </submittedName>
</protein>
<feature type="compositionally biased region" description="Polar residues" evidence="1">
    <location>
        <begin position="170"/>
        <end position="181"/>
    </location>
</feature>
<proteinExistence type="predicted"/>
<feature type="compositionally biased region" description="Low complexity" evidence="1">
    <location>
        <begin position="152"/>
        <end position="167"/>
    </location>
</feature>
<keyword evidence="3" id="KW-1185">Reference proteome</keyword>
<reference evidence="2" key="1">
    <citation type="journal article" date="2020" name="Fungal Divers.">
        <title>Resolving the Mortierellaceae phylogeny through synthesis of multi-gene phylogenetics and phylogenomics.</title>
        <authorList>
            <person name="Vandepol N."/>
            <person name="Liber J."/>
            <person name="Desiro A."/>
            <person name="Na H."/>
            <person name="Kennedy M."/>
            <person name="Barry K."/>
            <person name="Grigoriev I.V."/>
            <person name="Miller A.N."/>
            <person name="O'Donnell K."/>
            <person name="Stajich J.E."/>
            <person name="Bonito G."/>
        </authorList>
    </citation>
    <scope>NUCLEOTIDE SEQUENCE</scope>
    <source>
        <strain evidence="2">NRRL 28262</strain>
    </source>
</reference>
<evidence type="ECO:0000313" key="3">
    <source>
        <dbReference type="Proteomes" id="UP001194580"/>
    </source>
</evidence>
<feature type="non-terminal residue" evidence="2">
    <location>
        <position position="296"/>
    </location>
</feature>
<feature type="region of interest" description="Disordered" evidence="1">
    <location>
        <begin position="1"/>
        <end position="296"/>
    </location>
</feature>
<feature type="compositionally biased region" description="Polar residues" evidence="1">
    <location>
        <begin position="1"/>
        <end position="13"/>
    </location>
</feature>
<feature type="compositionally biased region" description="Low complexity" evidence="1">
    <location>
        <begin position="23"/>
        <end position="49"/>
    </location>
</feature>
<dbReference type="Proteomes" id="UP001194580">
    <property type="component" value="Unassembled WGS sequence"/>
</dbReference>
<name>A0AAD4D495_9FUNG</name>